<feature type="transmembrane region" description="Helical" evidence="1">
    <location>
        <begin position="541"/>
        <end position="565"/>
    </location>
</feature>
<dbReference type="PATRIC" id="fig|388467.6.peg.4465"/>
<feature type="transmembrane region" description="Helical" evidence="1">
    <location>
        <begin position="399"/>
        <end position="420"/>
    </location>
</feature>
<keyword evidence="1" id="KW-1133">Transmembrane helix</keyword>
<evidence type="ECO:0000313" key="4">
    <source>
        <dbReference type="Proteomes" id="UP000027395"/>
    </source>
</evidence>
<dbReference type="AlphaFoldDB" id="A0A073CN33"/>
<dbReference type="Pfam" id="PF05729">
    <property type="entry name" value="NACHT"/>
    <property type="match status" value="1"/>
</dbReference>
<accession>A0A073CN33</accession>
<feature type="transmembrane region" description="Helical" evidence="1">
    <location>
        <begin position="571"/>
        <end position="593"/>
    </location>
</feature>
<proteinExistence type="predicted"/>
<feature type="transmembrane region" description="Helical" evidence="1">
    <location>
        <begin position="481"/>
        <end position="499"/>
    </location>
</feature>
<gene>
    <name evidence="3" type="ORF">A19Y_4528</name>
</gene>
<feature type="domain" description="NACHT" evidence="2">
    <location>
        <begin position="131"/>
        <end position="225"/>
    </location>
</feature>
<dbReference type="InterPro" id="IPR007111">
    <property type="entry name" value="NACHT_NTPase"/>
</dbReference>
<dbReference type="Proteomes" id="UP000027395">
    <property type="component" value="Chromosome"/>
</dbReference>
<evidence type="ECO:0000313" key="3">
    <source>
        <dbReference type="EMBL" id="KEI69168.1"/>
    </source>
</evidence>
<protein>
    <submittedName>
        <fullName evidence="3">tRNA modification GTPase mnmE</fullName>
        <ecNumber evidence="3">3.6.-.-</ecNumber>
    </submittedName>
</protein>
<evidence type="ECO:0000259" key="2">
    <source>
        <dbReference type="PROSITE" id="PS50837"/>
    </source>
</evidence>
<dbReference type="HOGENOM" id="CLU_015799_0_0_3"/>
<dbReference type="EMBL" id="CM002803">
    <property type="protein sequence ID" value="KEI69168.1"/>
    <property type="molecule type" value="Genomic_DNA"/>
</dbReference>
<organism evidence="3 4">
    <name type="scientific">Planktothrix agardhii (strain NIVA-CYA 126/8)</name>
    <dbReference type="NCBI Taxonomy" id="388467"/>
    <lineage>
        <taxon>Bacteria</taxon>
        <taxon>Bacillati</taxon>
        <taxon>Cyanobacteriota</taxon>
        <taxon>Cyanophyceae</taxon>
        <taxon>Oscillatoriophycideae</taxon>
        <taxon>Oscillatoriales</taxon>
        <taxon>Microcoleaceae</taxon>
        <taxon>Planktothrix</taxon>
    </lineage>
</organism>
<dbReference type="PROSITE" id="PS50837">
    <property type="entry name" value="NACHT"/>
    <property type="match status" value="1"/>
</dbReference>
<keyword evidence="3" id="KW-0378">Hydrolase</keyword>
<dbReference type="eggNOG" id="COG5635">
    <property type="taxonomic scope" value="Bacteria"/>
</dbReference>
<keyword evidence="1" id="KW-0472">Membrane</keyword>
<reference evidence="3 4" key="1">
    <citation type="journal article" date="2014" name="Appl. Environ. Microbiol.">
        <title>Elucidation of insertion elements encoded on plasmids and in vitro construction of shuttle vectors from the toxic cyanobacterium Planktothrix.</title>
        <authorList>
            <person name="Christiansen G."/>
            <person name="Goesmann A."/>
            <person name="Kurmayer R."/>
        </authorList>
    </citation>
    <scope>NUCLEOTIDE SEQUENCE [LARGE SCALE GENOMIC DNA]</scope>
    <source>
        <strain evidence="3 4">NIVA-CYA 126/8</strain>
    </source>
</reference>
<keyword evidence="4" id="KW-1185">Reference proteome</keyword>
<dbReference type="InterPro" id="IPR027417">
    <property type="entry name" value="P-loop_NTPase"/>
</dbReference>
<dbReference type="SUPFAM" id="SSF52540">
    <property type="entry name" value="P-loop containing nucleoside triphosphate hydrolases"/>
    <property type="match status" value="1"/>
</dbReference>
<dbReference type="RefSeq" id="WP_052369701.1">
    <property type="nucleotide sequence ID" value="NZ_CM002803.1"/>
</dbReference>
<keyword evidence="1" id="KW-0812">Transmembrane</keyword>
<evidence type="ECO:0000256" key="1">
    <source>
        <dbReference type="SAM" id="Phobius"/>
    </source>
</evidence>
<dbReference type="PANTHER" id="PTHR46312">
    <property type="entry name" value="NACHT DOMAIN-CONTAINING PROTEIN"/>
    <property type="match status" value="1"/>
</dbReference>
<dbReference type="Gene3D" id="3.40.50.300">
    <property type="entry name" value="P-loop containing nucleotide triphosphate hydrolases"/>
    <property type="match status" value="1"/>
</dbReference>
<dbReference type="STRING" id="388467.A19Y_4528"/>
<sequence>MTQQPNYRLNIDSQTLENSPIGQAGRDLIQNVTVYESLSFAGLFHREVKPPTQQEYRFRQKLLDQVKEFWVESVLEGSLHNKAMIDLGLEERPDLVKRPFSNIQISPEQSQKPLSTSRGINTAFNRMGEGRTLLILGEPGAGKTTILLKLTRDLIAQTSENLNRPIPVVLNLSSWVKKQKKIADWLVDELQSNYGVSKSLGKVWVQDQQLLLLLDGLDEVSAKHREACVEAINQFMEDYGITEMVVCSRIKDYQALSNRLQVRGAICVQPLTSEQVNQYLDNAGKQLQGVKTLLQQDIAMQEMMKSPLTLSIVSMAYKDISVDNLQQFGSIKERRRHLFETYIEQMFRRHGRAMRMKYTPEQTKHWLTWLATRMVQESQTVFLIEKIQPTWLEIKAERIFYRITSGLTSGVIFAVIFGLIFGPIYKQISGGDYGPSSASILGQFLGAISGLILGLIVGLYEGEIKTVESLKWSGKEFKNSLKKGIILGGLGWVTFGVIFKPIGGLCYGLSSGLLYCINQGVKGAEVENKKVSNQGIKTSVFNALIIGSIGLVMGGLIGFLASHFFYYLEDSFWICLGGFCLVLGLIIGGWNACIKHLTLRSMLYIKGFAPWNYARFLDYATELIFLQKVGGGYIFIHRMLLEHFAQVETETISESSVQVSQSIDLINASTAQELNPVNSEELETLKTVETLEAESVSNKICGNCQHENPSDFDFCSKCGTALNSDSISN</sequence>
<dbReference type="EC" id="3.6.-.-" evidence="3"/>
<dbReference type="PANTHER" id="PTHR46312:SF2">
    <property type="entry name" value="NUCLEOTIDE-BINDING OLIGOMERIZATION DOMAIN-CONTAINING PROTEIN 2-LIKE"/>
    <property type="match status" value="1"/>
</dbReference>
<feature type="transmembrane region" description="Helical" evidence="1">
    <location>
        <begin position="440"/>
        <end position="460"/>
    </location>
</feature>
<dbReference type="GO" id="GO:0016787">
    <property type="term" value="F:hydrolase activity"/>
    <property type="evidence" value="ECO:0007669"/>
    <property type="project" value="UniProtKB-KW"/>
</dbReference>
<name>A0A073CN33_PLAA1</name>